<dbReference type="GO" id="GO:0050821">
    <property type="term" value="P:protein stabilization"/>
    <property type="evidence" value="ECO:0007669"/>
    <property type="project" value="TreeGrafter"/>
</dbReference>
<dbReference type="Pfam" id="PF03938">
    <property type="entry name" value="OmpH"/>
    <property type="match status" value="1"/>
</dbReference>
<reference evidence="5 6" key="1">
    <citation type="submission" date="2017-10" db="EMBL/GenBank/DDBJ databases">
        <title>Novel microbial diversity and functional potential in the marine mammal oral microbiome.</title>
        <authorList>
            <person name="Dudek N.K."/>
            <person name="Sun C.L."/>
            <person name="Burstein D."/>
            <person name="Kantor R.S."/>
            <person name="Aliaga Goltsman D.S."/>
            <person name="Bik E.M."/>
            <person name="Thomas B.C."/>
            <person name="Banfield J.F."/>
            <person name="Relman D.A."/>
        </authorList>
    </citation>
    <scope>NUCLEOTIDE SEQUENCE [LARGE SCALE GENOMIC DNA]</scope>
    <source>
        <strain evidence="5">DOLJORAL78_47_21</strain>
    </source>
</reference>
<dbReference type="GO" id="GO:0051082">
    <property type="term" value="F:unfolded protein binding"/>
    <property type="evidence" value="ECO:0007669"/>
    <property type="project" value="InterPro"/>
</dbReference>
<feature type="chain" id="PRO_5013969626" description="OmpH family outer membrane protein" evidence="4">
    <location>
        <begin position="22"/>
        <end position="165"/>
    </location>
</feature>
<sequence length="165" mass="18739">MNLKTILAMILAVCFSFNANAEKIAVLGVQQALLESDAAASFRSKLKSEFSKDEKKILDLEKQVKSAREKLAKNQGVVSADEFKQQSIQFQKLVAEYQRASKTALQKKMEREQAFLKEMKPLLDKVIRDLIKKKGYDLVINKQAVLFNKHALDITPEVVELLNKQ</sequence>
<evidence type="ECO:0000313" key="5">
    <source>
        <dbReference type="EMBL" id="PIE24979.1"/>
    </source>
</evidence>
<evidence type="ECO:0008006" key="7">
    <source>
        <dbReference type="Google" id="ProtNLM"/>
    </source>
</evidence>
<dbReference type="Proteomes" id="UP000243469">
    <property type="component" value="Unassembled WGS sequence"/>
</dbReference>
<keyword evidence="3" id="KW-0175">Coiled coil</keyword>
<evidence type="ECO:0000256" key="3">
    <source>
        <dbReference type="SAM" id="Coils"/>
    </source>
</evidence>
<evidence type="ECO:0000256" key="4">
    <source>
        <dbReference type="SAM" id="SignalP"/>
    </source>
</evidence>
<dbReference type="Gene3D" id="3.30.910.20">
    <property type="entry name" value="Skp domain"/>
    <property type="match status" value="1"/>
</dbReference>
<gene>
    <name evidence="5" type="ORF">CSA60_02310</name>
</gene>
<comment type="caution">
    <text evidence="5">The sequence shown here is derived from an EMBL/GenBank/DDBJ whole genome shotgun (WGS) entry which is preliminary data.</text>
</comment>
<feature type="coiled-coil region" evidence="3">
    <location>
        <begin position="43"/>
        <end position="77"/>
    </location>
</feature>
<organism evidence="5 6">
    <name type="scientific">Neptuniibacter caesariensis</name>
    <dbReference type="NCBI Taxonomy" id="207954"/>
    <lineage>
        <taxon>Bacteria</taxon>
        <taxon>Pseudomonadati</taxon>
        <taxon>Pseudomonadota</taxon>
        <taxon>Gammaproteobacteria</taxon>
        <taxon>Oceanospirillales</taxon>
        <taxon>Oceanospirillaceae</taxon>
        <taxon>Neptuniibacter</taxon>
    </lineage>
</organism>
<dbReference type="SMART" id="SM00935">
    <property type="entry name" value="OmpH"/>
    <property type="match status" value="1"/>
</dbReference>
<comment type="similarity">
    <text evidence="1">Belongs to the Skp family.</text>
</comment>
<dbReference type="PANTHER" id="PTHR35089">
    <property type="entry name" value="CHAPERONE PROTEIN SKP"/>
    <property type="match status" value="1"/>
</dbReference>
<dbReference type="InterPro" id="IPR024930">
    <property type="entry name" value="Skp_dom_sf"/>
</dbReference>
<proteinExistence type="inferred from homology"/>
<accession>A0A2G6JR15</accession>
<protein>
    <recommendedName>
        <fullName evidence="7">OmpH family outer membrane protein</fullName>
    </recommendedName>
</protein>
<dbReference type="AlphaFoldDB" id="A0A2G6JR15"/>
<dbReference type="PANTHER" id="PTHR35089:SF1">
    <property type="entry name" value="CHAPERONE PROTEIN SKP"/>
    <property type="match status" value="1"/>
</dbReference>
<evidence type="ECO:0000313" key="6">
    <source>
        <dbReference type="Proteomes" id="UP000243469"/>
    </source>
</evidence>
<dbReference type="EMBL" id="PDSH01000014">
    <property type="protein sequence ID" value="PIE24979.1"/>
    <property type="molecule type" value="Genomic_DNA"/>
</dbReference>
<dbReference type="SUPFAM" id="SSF111384">
    <property type="entry name" value="OmpH-like"/>
    <property type="match status" value="1"/>
</dbReference>
<name>A0A2G6JR15_NEPCE</name>
<evidence type="ECO:0000256" key="2">
    <source>
        <dbReference type="ARBA" id="ARBA00022729"/>
    </source>
</evidence>
<keyword evidence="2 4" id="KW-0732">Signal</keyword>
<evidence type="ECO:0000256" key="1">
    <source>
        <dbReference type="ARBA" id="ARBA00009091"/>
    </source>
</evidence>
<dbReference type="GO" id="GO:0005829">
    <property type="term" value="C:cytosol"/>
    <property type="evidence" value="ECO:0007669"/>
    <property type="project" value="TreeGrafter"/>
</dbReference>
<dbReference type="InterPro" id="IPR005632">
    <property type="entry name" value="Chaperone_Skp"/>
</dbReference>
<feature type="signal peptide" evidence="4">
    <location>
        <begin position="1"/>
        <end position="21"/>
    </location>
</feature>